<dbReference type="Proteomes" id="UP001319045">
    <property type="component" value="Chromosome"/>
</dbReference>
<gene>
    <name evidence="3" type="ORF">prwr041_04090</name>
</gene>
<keyword evidence="4" id="KW-1185">Reference proteome</keyword>
<dbReference type="InterPro" id="IPR014907">
    <property type="entry name" value="BT4734-like_N"/>
</dbReference>
<dbReference type="RefSeq" id="WP_207154685.1">
    <property type="nucleotide sequence ID" value="NZ_AP024484.1"/>
</dbReference>
<keyword evidence="3" id="KW-0547">Nucleotide-binding</keyword>
<keyword evidence="3" id="KW-0378">Hydrolase</keyword>
<name>A0ABN6EIN7_9BACT</name>
<dbReference type="GO" id="GO:0004386">
    <property type="term" value="F:helicase activity"/>
    <property type="evidence" value="ECO:0007669"/>
    <property type="project" value="UniProtKB-KW"/>
</dbReference>
<evidence type="ECO:0000259" key="1">
    <source>
        <dbReference type="Pfam" id="PF05272"/>
    </source>
</evidence>
<feature type="domain" description="BT4734-like N-terminal" evidence="2">
    <location>
        <begin position="86"/>
        <end position="175"/>
    </location>
</feature>
<dbReference type="PANTHER" id="PTHR34985">
    <property type="entry name" value="SLR0554 PROTEIN"/>
    <property type="match status" value="1"/>
</dbReference>
<dbReference type="InterPro" id="IPR027417">
    <property type="entry name" value="P-loop_NTPase"/>
</dbReference>
<dbReference type="SUPFAM" id="SSF52540">
    <property type="entry name" value="P-loop containing nucleoside triphosphate hydrolases"/>
    <property type="match status" value="1"/>
</dbReference>
<feature type="domain" description="Virulence-associated protein E-like" evidence="1">
    <location>
        <begin position="389"/>
        <end position="596"/>
    </location>
</feature>
<protein>
    <submittedName>
        <fullName evidence="3">Helicase</fullName>
    </submittedName>
</protein>
<accession>A0ABN6EIN7</accession>
<organism evidence="3 4">
    <name type="scientific">Prevotella herbatica</name>
    <dbReference type="NCBI Taxonomy" id="2801997"/>
    <lineage>
        <taxon>Bacteria</taxon>
        <taxon>Pseudomonadati</taxon>
        <taxon>Bacteroidota</taxon>
        <taxon>Bacteroidia</taxon>
        <taxon>Bacteroidales</taxon>
        <taxon>Prevotellaceae</taxon>
        <taxon>Prevotella</taxon>
    </lineage>
</organism>
<dbReference type="PANTHER" id="PTHR34985:SF1">
    <property type="entry name" value="SLR0554 PROTEIN"/>
    <property type="match status" value="1"/>
</dbReference>
<evidence type="ECO:0000259" key="2">
    <source>
        <dbReference type="Pfam" id="PF08800"/>
    </source>
</evidence>
<dbReference type="EMBL" id="AP024484">
    <property type="protein sequence ID" value="BCS84516.1"/>
    <property type="molecule type" value="Genomic_DNA"/>
</dbReference>
<dbReference type="Pfam" id="PF08800">
    <property type="entry name" value="BT4734-like_N"/>
    <property type="match status" value="1"/>
</dbReference>
<evidence type="ECO:0000313" key="3">
    <source>
        <dbReference type="EMBL" id="BCS84516.1"/>
    </source>
</evidence>
<reference evidence="3 4" key="1">
    <citation type="journal article" date="2022" name="Int. J. Syst. Evol. Microbiol.">
        <title>Prevotella herbatica sp. nov., a plant polysaccharide-decomposing anaerobic bacterium isolated from a methanogenic reactor.</title>
        <authorList>
            <person name="Uek A."/>
            <person name="Tonouchi A."/>
            <person name="Kaku N."/>
            <person name="Ueki K."/>
        </authorList>
    </citation>
    <scope>NUCLEOTIDE SEQUENCE [LARGE SCALE GENOMIC DNA]</scope>
    <source>
        <strain evidence="3 4">WR041</strain>
    </source>
</reference>
<keyword evidence="3" id="KW-0067">ATP-binding</keyword>
<proteinExistence type="predicted"/>
<dbReference type="InterPro" id="IPR007936">
    <property type="entry name" value="VapE-like_dom"/>
</dbReference>
<sequence length="682" mass="78989">MNIKYVYKSRGEKKQKLISLDEFCNQVKNCKFQKLRDSLKYKLGASINLENTKFEETERLPHVYFSMGKGYTGLVMLSFRAEGGWTANYKFLASALPQTLLCFVGSSAKTLKIVVPFALPDGSLPTDDKDIAMFHQTAHIMAAKFYEAELGTQCEAVCPGVENGCCMSCDESIFYNPNAVKMVVSKPLSDVAQTDKLQRSIIRYPIVAHNDMLPDFDKHQMSMIKYLMCYRNVVENGGYEDTDEMLTILAKDCQRNGLEEEFAVSRTLRYAFAKNIEIIVRNCFRNVYDVNIPPSSCVVPKPTIDQARLRQFLFVRYAFRRNIITGDCEYHTKDSYIFSWHPLTKEVYNTMTINAKAEGIDAWDKDIKRFVESTFVESFDPITEYISALPEWDGEERIERFASRVQTDFRDWAQYFHLWFRGMVSQWMGRNVMHGNSMVPMLVGAQGDGKSTFCRMILPEELLVYYTDRVDFAKRNDAVKALTRFLLVNIDEYDSISKRQTAFLKYMLTTADVKYRNLYESIVQQHQRYAAFVATTNNPQPLNDSTGSRRYMCVQVNDRIDTSATVDYAQMYAQAVAEIRAGMKTYFDNEDEQVIQISNGVFQQYDCIDEIFSDMFHRPLKTDVAIRMTVTEIVARMKEKYRNIELNKSNIMRVGHILRNGKYKFIRNKRLEYFLAENVAKP</sequence>
<keyword evidence="3" id="KW-0347">Helicase</keyword>
<evidence type="ECO:0000313" key="4">
    <source>
        <dbReference type="Proteomes" id="UP001319045"/>
    </source>
</evidence>
<dbReference type="Pfam" id="PF05272">
    <property type="entry name" value="VapE-like_dom"/>
    <property type="match status" value="1"/>
</dbReference>